<proteinExistence type="predicted"/>
<dbReference type="AlphaFoldDB" id="A0A392TT24"/>
<dbReference type="GO" id="GO:0016020">
    <property type="term" value="C:membrane"/>
    <property type="evidence" value="ECO:0007669"/>
    <property type="project" value="UniProtKB-SubCell"/>
</dbReference>
<keyword evidence="10" id="KW-1185">Reference proteome</keyword>
<comment type="subcellular location">
    <subcellularLocation>
        <location evidence="1">Membrane</location>
        <topology evidence="1">Single-pass type I membrane protein</topology>
    </subcellularLocation>
</comment>
<evidence type="ECO:0000256" key="5">
    <source>
        <dbReference type="ARBA" id="ARBA00022989"/>
    </source>
</evidence>
<evidence type="ECO:0000256" key="3">
    <source>
        <dbReference type="ARBA" id="ARBA00022692"/>
    </source>
</evidence>
<dbReference type="GO" id="GO:0005524">
    <property type="term" value="F:ATP binding"/>
    <property type="evidence" value="ECO:0007669"/>
    <property type="project" value="InterPro"/>
</dbReference>
<evidence type="ECO:0000313" key="10">
    <source>
        <dbReference type="Proteomes" id="UP000265520"/>
    </source>
</evidence>
<evidence type="ECO:0000313" key="9">
    <source>
        <dbReference type="EMBL" id="MCI63400.1"/>
    </source>
</evidence>
<feature type="domain" description="Protein kinase" evidence="8">
    <location>
        <begin position="1"/>
        <end position="69"/>
    </location>
</feature>
<evidence type="ECO:0000256" key="1">
    <source>
        <dbReference type="ARBA" id="ARBA00004479"/>
    </source>
</evidence>
<dbReference type="PROSITE" id="PS50011">
    <property type="entry name" value="PROTEIN_KINASE_DOM"/>
    <property type="match status" value="1"/>
</dbReference>
<sequence>MGQIHHLNVVCLLGFCADGFHRALVYNFFPNGSLQKFISPPSNEDSFLGWDKLQKIALGIANGIEYLHQ</sequence>
<keyword evidence="7" id="KW-0325">Glycoprotein</keyword>
<organism evidence="9 10">
    <name type="scientific">Trifolium medium</name>
    <dbReference type="NCBI Taxonomy" id="97028"/>
    <lineage>
        <taxon>Eukaryota</taxon>
        <taxon>Viridiplantae</taxon>
        <taxon>Streptophyta</taxon>
        <taxon>Embryophyta</taxon>
        <taxon>Tracheophyta</taxon>
        <taxon>Spermatophyta</taxon>
        <taxon>Magnoliopsida</taxon>
        <taxon>eudicotyledons</taxon>
        <taxon>Gunneridae</taxon>
        <taxon>Pentapetalae</taxon>
        <taxon>rosids</taxon>
        <taxon>fabids</taxon>
        <taxon>Fabales</taxon>
        <taxon>Fabaceae</taxon>
        <taxon>Papilionoideae</taxon>
        <taxon>50 kb inversion clade</taxon>
        <taxon>NPAAA clade</taxon>
        <taxon>Hologalegina</taxon>
        <taxon>IRL clade</taxon>
        <taxon>Trifolieae</taxon>
        <taxon>Trifolium</taxon>
    </lineage>
</organism>
<evidence type="ECO:0000256" key="4">
    <source>
        <dbReference type="ARBA" id="ARBA00022729"/>
    </source>
</evidence>
<keyword evidence="6" id="KW-0472">Membrane</keyword>
<evidence type="ECO:0000259" key="8">
    <source>
        <dbReference type="PROSITE" id="PS50011"/>
    </source>
</evidence>
<dbReference type="Proteomes" id="UP000265520">
    <property type="component" value="Unassembled WGS sequence"/>
</dbReference>
<comment type="caution">
    <text evidence="9">The sequence shown here is derived from an EMBL/GenBank/DDBJ whole genome shotgun (WGS) entry which is preliminary data.</text>
</comment>
<reference evidence="9 10" key="1">
    <citation type="journal article" date="2018" name="Front. Plant Sci.">
        <title>Red Clover (Trifolium pratense) and Zigzag Clover (T. medium) - A Picture of Genomic Similarities and Differences.</title>
        <authorList>
            <person name="Dluhosova J."/>
            <person name="Istvanek J."/>
            <person name="Nedelnik J."/>
            <person name="Repkova J."/>
        </authorList>
    </citation>
    <scope>NUCLEOTIDE SEQUENCE [LARGE SCALE GENOMIC DNA]</scope>
    <source>
        <strain evidence="10">cv. 10/8</strain>
        <tissue evidence="9">Leaf</tissue>
    </source>
</reference>
<dbReference type="Pfam" id="PF07714">
    <property type="entry name" value="PK_Tyr_Ser-Thr"/>
    <property type="match status" value="1"/>
</dbReference>
<dbReference type="InterPro" id="IPR011009">
    <property type="entry name" value="Kinase-like_dom_sf"/>
</dbReference>
<keyword evidence="2" id="KW-0723">Serine/threonine-protein kinase</keyword>
<evidence type="ECO:0000256" key="2">
    <source>
        <dbReference type="ARBA" id="ARBA00022527"/>
    </source>
</evidence>
<dbReference type="SUPFAM" id="SSF56112">
    <property type="entry name" value="Protein kinase-like (PK-like)"/>
    <property type="match status" value="1"/>
</dbReference>
<dbReference type="InterPro" id="IPR045874">
    <property type="entry name" value="LRK10/LRL21-25-like"/>
</dbReference>
<protein>
    <submittedName>
        <fullName evidence="9">Receptor-like kinase</fullName>
    </submittedName>
</protein>
<feature type="non-terminal residue" evidence="9">
    <location>
        <position position="69"/>
    </location>
</feature>
<accession>A0A392TT24</accession>
<dbReference type="Gene3D" id="1.10.510.10">
    <property type="entry name" value="Transferase(Phosphotransferase) domain 1"/>
    <property type="match status" value="1"/>
</dbReference>
<evidence type="ECO:0000256" key="6">
    <source>
        <dbReference type="ARBA" id="ARBA00023136"/>
    </source>
</evidence>
<evidence type="ECO:0000256" key="7">
    <source>
        <dbReference type="ARBA" id="ARBA00023180"/>
    </source>
</evidence>
<keyword evidence="9" id="KW-0418">Kinase</keyword>
<dbReference type="EMBL" id="LXQA010636392">
    <property type="protein sequence ID" value="MCI63400.1"/>
    <property type="molecule type" value="Genomic_DNA"/>
</dbReference>
<dbReference type="InterPro" id="IPR000719">
    <property type="entry name" value="Prot_kinase_dom"/>
</dbReference>
<keyword evidence="4" id="KW-0732">Signal</keyword>
<dbReference type="GO" id="GO:0004674">
    <property type="term" value="F:protein serine/threonine kinase activity"/>
    <property type="evidence" value="ECO:0007669"/>
    <property type="project" value="UniProtKB-KW"/>
</dbReference>
<dbReference type="InterPro" id="IPR001245">
    <property type="entry name" value="Ser-Thr/Tyr_kinase_cat_dom"/>
</dbReference>
<keyword evidence="5" id="KW-1133">Transmembrane helix</keyword>
<keyword evidence="9" id="KW-0675">Receptor</keyword>
<dbReference type="PANTHER" id="PTHR27009">
    <property type="entry name" value="RUST RESISTANCE KINASE LR10-RELATED"/>
    <property type="match status" value="1"/>
</dbReference>
<keyword evidence="3" id="KW-0812">Transmembrane</keyword>
<keyword evidence="9" id="KW-0808">Transferase</keyword>
<name>A0A392TT24_9FABA</name>